<organism evidence="5 6">
    <name type="scientific">Heterodera schachtii</name>
    <name type="common">Sugarbeet cyst nematode worm</name>
    <name type="synonym">Tylenchus schachtii</name>
    <dbReference type="NCBI Taxonomy" id="97005"/>
    <lineage>
        <taxon>Eukaryota</taxon>
        <taxon>Metazoa</taxon>
        <taxon>Ecdysozoa</taxon>
        <taxon>Nematoda</taxon>
        <taxon>Chromadorea</taxon>
        <taxon>Rhabditida</taxon>
        <taxon>Tylenchina</taxon>
        <taxon>Tylenchomorpha</taxon>
        <taxon>Tylenchoidea</taxon>
        <taxon>Heteroderidae</taxon>
        <taxon>Heteroderinae</taxon>
        <taxon>Heterodera</taxon>
    </lineage>
</organism>
<dbReference type="Gene3D" id="3.30.800.10">
    <property type="entry name" value="Phosphatidylinositol Phosphate Kinase II Beta"/>
    <property type="match status" value="1"/>
</dbReference>
<dbReference type="PANTHER" id="PTHR23086">
    <property type="entry name" value="PHOSPHATIDYLINOSITOL-4-PHOSPHATE 5-KINASE"/>
    <property type="match status" value="1"/>
</dbReference>
<keyword evidence="1" id="KW-0547">Nucleotide-binding</keyword>
<dbReference type="InterPro" id="IPR002498">
    <property type="entry name" value="PInositol-4-P-4/5-kinase_core"/>
</dbReference>
<evidence type="ECO:0000256" key="2">
    <source>
        <dbReference type="SAM" id="Coils"/>
    </source>
</evidence>
<keyword evidence="1" id="KW-0067">ATP-binding</keyword>
<feature type="signal peptide" evidence="3">
    <location>
        <begin position="1"/>
        <end position="24"/>
    </location>
</feature>
<dbReference type="GO" id="GO:0046488">
    <property type="term" value="P:phosphatidylinositol metabolic process"/>
    <property type="evidence" value="ECO:0007669"/>
    <property type="project" value="UniProtKB-UniRule"/>
</dbReference>
<keyword evidence="1" id="KW-0808">Transferase</keyword>
<evidence type="ECO:0000256" key="1">
    <source>
        <dbReference type="PROSITE-ProRule" id="PRU00781"/>
    </source>
</evidence>
<dbReference type="InterPro" id="IPR027483">
    <property type="entry name" value="PInositol-4-P-4/5-kinase_C_sf"/>
</dbReference>
<dbReference type="InterPro" id="IPR023610">
    <property type="entry name" value="PInositol-4/5-P-5/4-kinase"/>
</dbReference>
<protein>
    <recommendedName>
        <fullName evidence="4">PIPK domain-containing protein</fullName>
    </recommendedName>
</protein>
<feature type="chain" id="PRO_5044870470" description="PIPK domain-containing protein" evidence="3">
    <location>
        <begin position="25"/>
        <end position="628"/>
    </location>
</feature>
<keyword evidence="3" id="KW-0732">Signal</keyword>
<keyword evidence="2" id="KW-0175">Coiled coil</keyword>
<comment type="caution">
    <text evidence="5">The sequence shown here is derived from an EMBL/GenBank/DDBJ whole genome shotgun (WGS) entry which is preliminary data.</text>
</comment>
<feature type="domain" description="PIPK" evidence="4">
    <location>
        <begin position="72"/>
        <end position="493"/>
    </location>
</feature>
<dbReference type="GO" id="GO:0016301">
    <property type="term" value="F:kinase activity"/>
    <property type="evidence" value="ECO:0007669"/>
    <property type="project" value="UniProtKB-UniRule"/>
</dbReference>
<dbReference type="PROSITE" id="PS51455">
    <property type="entry name" value="PIPK"/>
    <property type="match status" value="1"/>
</dbReference>
<keyword evidence="1" id="KW-0418">Kinase</keyword>
<reference evidence="5 6" key="1">
    <citation type="submission" date="2024-10" db="EMBL/GenBank/DDBJ databases">
        <authorList>
            <person name="Kim D."/>
        </authorList>
    </citation>
    <scope>NUCLEOTIDE SEQUENCE [LARGE SCALE GENOMIC DNA]</scope>
    <source>
        <strain evidence="5">Taebaek</strain>
    </source>
</reference>
<accession>A0ABD2JLU6</accession>
<evidence type="ECO:0000313" key="6">
    <source>
        <dbReference type="Proteomes" id="UP001620645"/>
    </source>
</evidence>
<dbReference type="AlphaFoldDB" id="A0ABD2JLU6"/>
<dbReference type="Pfam" id="PF01504">
    <property type="entry name" value="PIP5K"/>
    <property type="match status" value="1"/>
</dbReference>
<proteinExistence type="predicted"/>
<dbReference type="InterPro" id="IPR027484">
    <property type="entry name" value="PInositol-4-P-5-kinase_N"/>
</dbReference>
<name>A0ABD2JLU6_HETSC</name>
<evidence type="ECO:0000256" key="3">
    <source>
        <dbReference type="SAM" id="SignalP"/>
    </source>
</evidence>
<dbReference type="Gene3D" id="3.30.810.10">
    <property type="entry name" value="2-Layer Sandwich"/>
    <property type="match status" value="1"/>
</dbReference>
<dbReference type="SMART" id="SM00330">
    <property type="entry name" value="PIPKc"/>
    <property type="match status" value="1"/>
</dbReference>
<keyword evidence="6" id="KW-1185">Reference proteome</keyword>
<dbReference type="GO" id="GO:0005524">
    <property type="term" value="F:ATP binding"/>
    <property type="evidence" value="ECO:0007669"/>
    <property type="project" value="UniProtKB-UniRule"/>
</dbReference>
<dbReference type="Proteomes" id="UP001620645">
    <property type="component" value="Unassembled WGS sequence"/>
</dbReference>
<sequence length="628" mass="72522">MIVLSTKTLTLPLLLSILLGIANAGKGLSVEELCKAIKKEFNKPGENVKKVLWEEILEKKKNEEEEKQRLKEQKKTQAAMEDLVDAKNVKWLSTSLGNYLCQKLGKTDEEQEKEVQKELNIDDPSYIKYEAKFKTKEEKKTFERIRSEFRISDEQLLVSLSELVQLPGSGWSGGVYHKTKDNRFILVNLKPEQDEPSKMAEMSDKFLAHEMGPENSQHVEEGKQSTVNSDRRSMMNKYYMYFEMNIYAKLKEGMGPQRKKVIRLQKLQFVLLNYTFAEIDEQSLLKFDIKGTFSPGSAVQYDQKQGWYTGKKDWQNSLYREYDFIGISREGKEISGFFPEGIQLPAEAYRQLAYQVKNDSRFLAKNGIHDYSLLLGVQFVNPYTNTKGKKYSGATKNGEKCVSAECHNCKRQPDAEYETKAELCLYMEIVDTVSPFNETTEKFYLEMMQTYRKDQDFRYKSMSEFTPLLNEITTPVPIEMYRKRFEGTVLGCLFSPESSTSVGGEQERQFQLGMRQSICKSFGEKRGVMTNYGIEVFGLNMFKEMMETRKQSVWEMLNYFSESLLPSQKPAQKPAEFVIKQIDAEQFFNFGSASISKVKSPFCALFRNGQNYYAVVRNAKAKNGDQQN</sequence>
<gene>
    <name evidence="5" type="ORF">niasHS_004157</name>
</gene>
<feature type="coiled-coil region" evidence="2">
    <location>
        <begin position="53"/>
        <end position="80"/>
    </location>
</feature>
<dbReference type="EMBL" id="JBICCN010000126">
    <property type="protein sequence ID" value="KAL3091540.1"/>
    <property type="molecule type" value="Genomic_DNA"/>
</dbReference>
<evidence type="ECO:0000313" key="5">
    <source>
        <dbReference type="EMBL" id="KAL3091540.1"/>
    </source>
</evidence>
<dbReference type="SUPFAM" id="SSF56104">
    <property type="entry name" value="SAICAR synthase-like"/>
    <property type="match status" value="1"/>
</dbReference>
<evidence type="ECO:0000259" key="4">
    <source>
        <dbReference type="PROSITE" id="PS51455"/>
    </source>
</evidence>
<dbReference type="PANTHER" id="PTHR23086:SF8">
    <property type="entry name" value="PHOSPHATIDYLINOSITOL 5-PHOSPHATE 4-KINASE, ISOFORM A"/>
    <property type="match status" value="1"/>
</dbReference>